<dbReference type="PANTHER" id="PTHR33798:SF5">
    <property type="entry name" value="FLAVIN REDUCTASE LIKE DOMAIN-CONTAINING PROTEIN"/>
    <property type="match status" value="1"/>
</dbReference>
<evidence type="ECO:0000256" key="1">
    <source>
        <dbReference type="ARBA" id="ARBA00001917"/>
    </source>
</evidence>
<dbReference type="Pfam" id="PF01613">
    <property type="entry name" value="Flavin_Reduct"/>
    <property type="match status" value="1"/>
</dbReference>
<keyword evidence="5" id="KW-1133">Transmembrane helix</keyword>
<dbReference type="Proteomes" id="UP000809829">
    <property type="component" value="Unassembled WGS sequence"/>
</dbReference>
<comment type="similarity">
    <text evidence="4">Belongs to the flavoredoxin family.</text>
</comment>
<keyword evidence="5" id="KW-0812">Transmembrane</keyword>
<organism evidence="7 8">
    <name type="scientific">Priestia iocasae</name>
    <dbReference type="NCBI Taxonomy" id="2291674"/>
    <lineage>
        <taxon>Bacteria</taxon>
        <taxon>Bacillati</taxon>
        <taxon>Bacillota</taxon>
        <taxon>Bacilli</taxon>
        <taxon>Bacillales</taxon>
        <taxon>Bacillaceae</taxon>
        <taxon>Priestia</taxon>
    </lineage>
</organism>
<feature type="transmembrane region" description="Helical" evidence="5">
    <location>
        <begin position="40"/>
        <end position="62"/>
    </location>
</feature>
<keyword evidence="2" id="KW-0285">Flavoprotein</keyword>
<comment type="caution">
    <text evidence="7">The sequence shown here is derived from an EMBL/GenBank/DDBJ whole genome shotgun (WGS) entry which is preliminary data.</text>
</comment>
<evidence type="ECO:0000259" key="6">
    <source>
        <dbReference type="SMART" id="SM00903"/>
    </source>
</evidence>
<dbReference type="PANTHER" id="PTHR33798">
    <property type="entry name" value="FLAVOPROTEIN OXYGENASE"/>
    <property type="match status" value="1"/>
</dbReference>
<protein>
    <submittedName>
        <fullName evidence="7">Flavin reductase (DIM6/NTAB) family NADH-FMN oxidoreductase RutF</fullName>
    </submittedName>
</protein>
<keyword evidence="5" id="KW-0472">Membrane</keyword>
<comment type="cofactor">
    <cofactor evidence="1">
        <name>FMN</name>
        <dbReference type="ChEBI" id="CHEBI:58210"/>
    </cofactor>
</comment>
<dbReference type="SMART" id="SM00903">
    <property type="entry name" value="Flavin_Reduct"/>
    <property type="match status" value="1"/>
</dbReference>
<dbReference type="InterPro" id="IPR012349">
    <property type="entry name" value="Split_barrel_FMN-bd"/>
</dbReference>
<evidence type="ECO:0000256" key="4">
    <source>
        <dbReference type="ARBA" id="ARBA00038054"/>
    </source>
</evidence>
<dbReference type="SUPFAM" id="SSF50475">
    <property type="entry name" value="FMN-binding split barrel"/>
    <property type="match status" value="1"/>
</dbReference>
<evidence type="ECO:0000256" key="2">
    <source>
        <dbReference type="ARBA" id="ARBA00022630"/>
    </source>
</evidence>
<dbReference type="RefSeq" id="WP_205185539.1">
    <property type="nucleotide sequence ID" value="NZ_JAFBFC010000002.1"/>
</dbReference>
<sequence length="207" mass="22813">MKLEPSSLQWKDAYKLLIGSVLPRPIAFVSTVDEKGNANLAPFSFFTGICAAPMMVCFAPMLRGSDGQKKDTLRNIEQTNEFVINVVGESIVEPMNHTAIEFDEHVDEFVEAGLTKIPSEIVKPYRVKESDVQLECVLDQILHFGDQPGAGSLVIGQVVCVHVKDDLYEGGRINTEKLAPVGRLAGATYTKAASDTFVLERKRETKK</sequence>
<name>A0ABS2QTZ5_9BACI</name>
<reference evidence="7 8" key="1">
    <citation type="submission" date="2021-01" db="EMBL/GenBank/DDBJ databases">
        <title>Genomic Encyclopedia of Type Strains, Phase IV (KMG-IV): sequencing the most valuable type-strain genomes for metagenomic binning, comparative biology and taxonomic classification.</title>
        <authorList>
            <person name="Goeker M."/>
        </authorList>
    </citation>
    <scope>NUCLEOTIDE SEQUENCE [LARGE SCALE GENOMIC DNA]</scope>
    <source>
        <strain evidence="7 8">DSM 104297</strain>
    </source>
</reference>
<dbReference type="Gene3D" id="2.30.110.10">
    <property type="entry name" value="Electron Transport, Fmn-binding Protein, Chain A"/>
    <property type="match status" value="1"/>
</dbReference>
<evidence type="ECO:0000313" key="8">
    <source>
        <dbReference type="Proteomes" id="UP000809829"/>
    </source>
</evidence>
<accession>A0ABS2QTZ5</accession>
<gene>
    <name evidence="7" type="ORF">JOC83_001306</name>
</gene>
<keyword evidence="3" id="KW-0288">FMN</keyword>
<dbReference type="EMBL" id="JAFBFC010000002">
    <property type="protein sequence ID" value="MBM7702472.1"/>
    <property type="molecule type" value="Genomic_DNA"/>
</dbReference>
<evidence type="ECO:0000256" key="5">
    <source>
        <dbReference type="SAM" id="Phobius"/>
    </source>
</evidence>
<keyword evidence="8" id="KW-1185">Reference proteome</keyword>
<evidence type="ECO:0000313" key="7">
    <source>
        <dbReference type="EMBL" id="MBM7702472.1"/>
    </source>
</evidence>
<proteinExistence type="inferred from homology"/>
<dbReference type="InterPro" id="IPR002563">
    <property type="entry name" value="Flavin_Rdtase-like_dom"/>
</dbReference>
<evidence type="ECO:0000256" key="3">
    <source>
        <dbReference type="ARBA" id="ARBA00022643"/>
    </source>
</evidence>
<feature type="domain" description="Flavin reductase like" evidence="6">
    <location>
        <begin position="19"/>
        <end position="175"/>
    </location>
</feature>